<name>A8S5V9_ENTBW</name>
<comment type="caution">
    <text evidence="2">The sequence shown here is derived from an EMBL/GenBank/DDBJ whole genome shotgun (WGS) entry which is preliminary data.</text>
</comment>
<dbReference type="EMBL" id="ABCC02000078">
    <property type="protein sequence ID" value="EDP12417.1"/>
    <property type="molecule type" value="Genomic_DNA"/>
</dbReference>
<proteinExistence type="predicted"/>
<organism evidence="2 3">
    <name type="scientific">Enterocloster bolteae (strain ATCC BAA-613 / DSM 15670 / CCUG 46953 / JCM 12243 / WAL 16351)</name>
    <name type="common">Clostridium bolteae</name>
    <dbReference type="NCBI Taxonomy" id="411902"/>
    <lineage>
        <taxon>Bacteria</taxon>
        <taxon>Bacillati</taxon>
        <taxon>Bacillota</taxon>
        <taxon>Clostridia</taxon>
        <taxon>Lachnospirales</taxon>
        <taxon>Lachnospiraceae</taxon>
        <taxon>Enterocloster</taxon>
    </lineage>
</organism>
<protein>
    <submittedName>
        <fullName evidence="2">Uncharacterized protein</fullName>
    </submittedName>
</protein>
<dbReference type="PaxDb" id="411902-CLOBOL_07334"/>
<accession>A8S5V9</accession>
<reference evidence="2 3" key="2">
    <citation type="submission" date="2007-09" db="EMBL/GenBank/DDBJ databases">
        <title>Draft genome sequence of Clostridium bolteae (ATCC BAA-613).</title>
        <authorList>
            <person name="Sudarsanam P."/>
            <person name="Ley R."/>
            <person name="Guruge J."/>
            <person name="Turnbaugh P.J."/>
            <person name="Mahowald M."/>
            <person name="Liep D."/>
            <person name="Gordon J."/>
        </authorList>
    </citation>
    <scope>NUCLEOTIDE SEQUENCE [LARGE SCALE GENOMIC DNA]</scope>
    <source>
        <strain evidence="3">ATCC BAA-613 / DSM 15670 / CCUG 46953 / JCM 12243 / WAL 16351</strain>
    </source>
</reference>
<dbReference type="AlphaFoldDB" id="A8S5V9"/>
<feature type="compositionally biased region" description="Basic and acidic residues" evidence="1">
    <location>
        <begin position="771"/>
        <end position="781"/>
    </location>
</feature>
<reference evidence="2 3" key="1">
    <citation type="submission" date="2007-08" db="EMBL/GenBank/DDBJ databases">
        <authorList>
            <person name="Fulton L."/>
            <person name="Clifton S."/>
            <person name="Fulton B."/>
            <person name="Xu J."/>
            <person name="Minx P."/>
            <person name="Pepin K.H."/>
            <person name="Johnson M."/>
            <person name="Thiruvilangam P."/>
            <person name="Bhonagiri V."/>
            <person name="Nash W.E."/>
            <person name="Mardis E.R."/>
            <person name="Wilson R.K."/>
        </authorList>
    </citation>
    <scope>NUCLEOTIDE SEQUENCE [LARGE SCALE GENOMIC DNA]</scope>
    <source>
        <strain evidence="3">ATCC BAA-613 / DSM 15670 / CCUG 46953 / JCM 12243 / WAL 16351</strain>
    </source>
</reference>
<gene>
    <name evidence="2" type="ORF">CLOBOL_07334</name>
</gene>
<evidence type="ECO:0000313" key="2">
    <source>
        <dbReference type="EMBL" id="EDP12417.1"/>
    </source>
</evidence>
<feature type="compositionally biased region" description="Basic and acidic residues" evidence="1">
    <location>
        <begin position="812"/>
        <end position="825"/>
    </location>
</feature>
<dbReference type="Proteomes" id="UP000005396">
    <property type="component" value="Unassembled WGS sequence"/>
</dbReference>
<feature type="region of interest" description="Disordered" evidence="1">
    <location>
        <begin position="744"/>
        <end position="825"/>
    </location>
</feature>
<sequence length="825" mass="94097">MRDRTHKGSSWEEVRFMKRKLRNCLAILTGLSLFFTGCKNQSVNLYMETLVPESASPPQRPVETTGTPASLPDVEKEVGEQASVYLEQRFQELTGPRAFFFPENHSLSHTDIKVFQVLGLLEGRFYYYYVTKEINTGQEVHALASYEYETERYKSLYENKVDPGAAGTDTDSQYSFYGHLAADKLGRLRISLYDGGNLFILDGEGKVVFSRTSEDEGEDFLYLIDSIFGVGGTNPSYFSKDITNVTTNGRYCFYVPITLYKGDYTREVEIGEEEYILQYAYSPIGAGTFPNTEYLLQEDLNWNQRVLEWKAIADSGNSERDPEEDWKDALKKYPVKWGPYYVSTGYDWAPAFLYRLMEWKNQKFRNFVEGKKGISTADSKENEGYAELFAIPDEESIFTDVWELKTGQNLMKFFFLSPGEGYCPLVGKVGQRSDILKTETRTYTITKTNSKGESEEIEIEDEIQAVIRRKALFAEGAAVEQFYVLDNKAGIGVTAGPVWRSGNYSMGINIGPILLCIDYFKDQTANEAVFFPAVTQWEMQMGEQYEGNLSFCILGGRAGDSYPMAHNLEKEIISIYAGDGKYITIKTDDLNASGYGQTSADQELLSEVEKRKEYREEKGFNKNSTYKIDKENAYTNPDRYGRDNILVIKNGDSKNLLFTSFYNGMLYFETERYSMSTELSTGKGYHLSEWTLYQAWQTGEDEITCIGFQRTDAVYYYMDMAMARVYKLSLKEFKEQAAGYQIPVERKAPPENEAREPSLDEGVTLPALPQDMERIKQDIKENSIPPTSSASREEMETLPDVTITETGAVGDRMWKDAQERMRGEE</sequence>
<evidence type="ECO:0000313" key="3">
    <source>
        <dbReference type="Proteomes" id="UP000005396"/>
    </source>
</evidence>
<dbReference type="HOGENOM" id="CLU_348426_0_0_9"/>
<feature type="compositionally biased region" description="Basic and acidic residues" evidence="1">
    <location>
        <begin position="744"/>
        <end position="758"/>
    </location>
</feature>
<evidence type="ECO:0000256" key="1">
    <source>
        <dbReference type="SAM" id="MobiDB-lite"/>
    </source>
</evidence>